<name>A0A6N2L5W8_SALVM</name>
<evidence type="ECO:0000313" key="1">
    <source>
        <dbReference type="EMBL" id="VFU36383.1"/>
    </source>
</evidence>
<protein>
    <submittedName>
        <fullName evidence="1">Uncharacterized protein</fullName>
    </submittedName>
</protein>
<accession>A0A6N2L5W8</accession>
<sequence length="55" mass="6685">MPKACWKKLCFLLWFRSYAKRHHRRLLVYLSSIVLDRNWTVPKGCCYNYACRSDS</sequence>
<proteinExistence type="predicted"/>
<reference evidence="1" key="1">
    <citation type="submission" date="2019-03" db="EMBL/GenBank/DDBJ databases">
        <authorList>
            <person name="Mank J."/>
            <person name="Almeida P."/>
        </authorList>
    </citation>
    <scope>NUCLEOTIDE SEQUENCE</scope>
    <source>
        <strain evidence="1">78183</strain>
    </source>
</reference>
<dbReference type="AlphaFoldDB" id="A0A6N2L5W8"/>
<organism evidence="1">
    <name type="scientific">Salix viminalis</name>
    <name type="common">Common osier</name>
    <name type="synonym">Basket willow</name>
    <dbReference type="NCBI Taxonomy" id="40686"/>
    <lineage>
        <taxon>Eukaryota</taxon>
        <taxon>Viridiplantae</taxon>
        <taxon>Streptophyta</taxon>
        <taxon>Embryophyta</taxon>
        <taxon>Tracheophyta</taxon>
        <taxon>Spermatophyta</taxon>
        <taxon>Magnoliopsida</taxon>
        <taxon>eudicotyledons</taxon>
        <taxon>Gunneridae</taxon>
        <taxon>Pentapetalae</taxon>
        <taxon>rosids</taxon>
        <taxon>fabids</taxon>
        <taxon>Malpighiales</taxon>
        <taxon>Salicaceae</taxon>
        <taxon>Saliceae</taxon>
        <taxon>Salix</taxon>
    </lineage>
</organism>
<dbReference type="EMBL" id="CAADRP010001113">
    <property type="protein sequence ID" value="VFU36383.1"/>
    <property type="molecule type" value="Genomic_DNA"/>
</dbReference>
<gene>
    <name evidence="1" type="ORF">SVIM_LOCUS182741</name>
</gene>